<dbReference type="Gene3D" id="2.130.10.10">
    <property type="entry name" value="YVTN repeat-like/Quinoprotein amine dehydrogenase"/>
    <property type="match status" value="1"/>
</dbReference>
<dbReference type="InterPro" id="IPR015943">
    <property type="entry name" value="WD40/YVTN_repeat-like_dom_sf"/>
</dbReference>
<feature type="region of interest" description="Disordered" evidence="4">
    <location>
        <begin position="263"/>
        <end position="319"/>
    </location>
</feature>
<dbReference type="PANTHER" id="PTHR22850">
    <property type="entry name" value="WD40 REPEAT FAMILY"/>
    <property type="match status" value="1"/>
</dbReference>
<evidence type="ECO:0000256" key="3">
    <source>
        <dbReference type="ARBA" id="ARBA00022737"/>
    </source>
</evidence>
<gene>
    <name evidence="6" type="ORF">ZIOFF_050551</name>
</gene>
<name>A0A8J5FH24_ZINOF</name>
<accession>A0A8J5FH24</accession>
<evidence type="ECO:0000256" key="2">
    <source>
        <dbReference type="ARBA" id="ARBA00022574"/>
    </source>
</evidence>
<dbReference type="AlphaFoldDB" id="A0A8J5FH24"/>
<comment type="similarity">
    <text evidence="1">Belongs to the WD repeat RBAP46/RBAP48/MSI1 family.</text>
</comment>
<proteinExistence type="inferred from homology"/>
<evidence type="ECO:0000313" key="6">
    <source>
        <dbReference type="EMBL" id="KAG6489282.1"/>
    </source>
</evidence>
<dbReference type="EMBL" id="JACMSC010000014">
    <property type="protein sequence ID" value="KAG6489282.1"/>
    <property type="molecule type" value="Genomic_DNA"/>
</dbReference>
<dbReference type="Pfam" id="PF12265">
    <property type="entry name" value="CAF1C_H4-bd"/>
    <property type="match status" value="1"/>
</dbReference>
<feature type="compositionally biased region" description="Low complexity" evidence="4">
    <location>
        <begin position="265"/>
        <end position="290"/>
    </location>
</feature>
<evidence type="ECO:0000259" key="5">
    <source>
        <dbReference type="Pfam" id="PF12265"/>
    </source>
</evidence>
<dbReference type="InterPro" id="IPR036322">
    <property type="entry name" value="WD40_repeat_dom_sf"/>
</dbReference>
<dbReference type="InterPro" id="IPR050459">
    <property type="entry name" value="WD_repeat_RBAP46/RBAP48/MSI1"/>
</dbReference>
<evidence type="ECO:0000313" key="7">
    <source>
        <dbReference type="Proteomes" id="UP000734854"/>
    </source>
</evidence>
<protein>
    <recommendedName>
        <fullName evidence="5">Histone-binding protein RBBP4-like N-terminal domain-containing protein</fullName>
    </recommendedName>
</protein>
<evidence type="ECO:0000256" key="1">
    <source>
        <dbReference type="ARBA" id="ARBA00009341"/>
    </source>
</evidence>
<sequence>MGARGRRKKAVVRPRAEEDADYLQWKSRIPLIYDWFTNHNLAWPSLSCRQIQTWVVMRVTGDSPSNIITASEGNKTSSILSQKILSNLFSVIQTDGTYPNTLVVANCEVVKPRVATAEHISMFDEESQSPYVKRIKTIVHPGEVNRIREFPQNSRIVATHTDSPEVFIWDVDAQPDCGDRLGDAECQPDLILKGHQSNAEYALAMCNSEPFVLSGGQNYSSRSLILQYVDSLITSIIIVIGDSSSELFEPINALDLPSIQVHTESPSIPIPSSESPPSSFPSSVSCDTPSIPQVYSTRKAPPEAIQVQEPQPQTSDPDIGIMALSKREWRDAMREEMDALEKDKTWEVVEKPKGKNIVD</sequence>
<dbReference type="InterPro" id="IPR022052">
    <property type="entry name" value="Histone-bd_RBBP4-like_N"/>
</dbReference>
<dbReference type="SUPFAM" id="SSF50978">
    <property type="entry name" value="WD40 repeat-like"/>
    <property type="match status" value="1"/>
</dbReference>
<evidence type="ECO:0000256" key="4">
    <source>
        <dbReference type="SAM" id="MobiDB-lite"/>
    </source>
</evidence>
<keyword evidence="7" id="KW-1185">Reference proteome</keyword>
<organism evidence="6 7">
    <name type="scientific">Zingiber officinale</name>
    <name type="common">Ginger</name>
    <name type="synonym">Amomum zingiber</name>
    <dbReference type="NCBI Taxonomy" id="94328"/>
    <lineage>
        <taxon>Eukaryota</taxon>
        <taxon>Viridiplantae</taxon>
        <taxon>Streptophyta</taxon>
        <taxon>Embryophyta</taxon>
        <taxon>Tracheophyta</taxon>
        <taxon>Spermatophyta</taxon>
        <taxon>Magnoliopsida</taxon>
        <taxon>Liliopsida</taxon>
        <taxon>Zingiberales</taxon>
        <taxon>Zingiberaceae</taxon>
        <taxon>Zingiber</taxon>
    </lineage>
</organism>
<feature type="domain" description="Histone-binding protein RBBP4-like N-terminal" evidence="5">
    <location>
        <begin position="21"/>
        <end position="109"/>
    </location>
</feature>
<reference evidence="6 7" key="1">
    <citation type="submission" date="2020-08" db="EMBL/GenBank/DDBJ databases">
        <title>Plant Genome Project.</title>
        <authorList>
            <person name="Zhang R.-G."/>
        </authorList>
    </citation>
    <scope>NUCLEOTIDE SEQUENCE [LARGE SCALE GENOMIC DNA]</scope>
    <source>
        <tissue evidence="6">Rhizome</tissue>
    </source>
</reference>
<comment type="caution">
    <text evidence="6">The sequence shown here is derived from an EMBL/GenBank/DDBJ whole genome shotgun (WGS) entry which is preliminary data.</text>
</comment>
<keyword evidence="2" id="KW-0853">WD repeat</keyword>
<keyword evidence="3" id="KW-0677">Repeat</keyword>
<dbReference type="Proteomes" id="UP000734854">
    <property type="component" value="Unassembled WGS sequence"/>
</dbReference>